<dbReference type="AlphaFoldDB" id="A0A3A6PNZ9"/>
<dbReference type="GO" id="GO:0016301">
    <property type="term" value="F:kinase activity"/>
    <property type="evidence" value="ECO:0007669"/>
    <property type="project" value="UniProtKB-KW"/>
</dbReference>
<keyword evidence="1" id="KW-0812">Transmembrane</keyword>
<sequence>MNNVNQHLAHNKSVCEKHLNRYVVIQTSDGQYHDGIVESVDGENVYLAIPYCPGDERAFFPFGGFGGFFPRRRFFRRGFPLGGLVALSLLPFFI</sequence>
<keyword evidence="3" id="KW-1185">Reference proteome</keyword>
<keyword evidence="2" id="KW-0808">Transferase</keyword>
<feature type="transmembrane region" description="Helical" evidence="1">
    <location>
        <begin position="74"/>
        <end position="93"/>
    </location>
</feature>
<gene>
    <name evidence="2" type="ORF">D3P09_19620</name>
</gene>
<organism evidence="2 3">
    <name type="scientific">Paenibacillus pinisoli</name>
    <dbReference type="NCBI Taxonomy" id="1276110"/>
    <lineage>
        <taxon>Bacteria</taxon>
        <taxon>Bacillati</taxon>
        <taxon>Bacillota</taxon>
        <taxon>Bacilli</taxon>
        <taxon>Bacillales</taxon>
        <taxon>Paenibacillaceae</taxon>
        <taxon>Paenibacillus</taxon>
    </lineage>
</organism>
<dbReference type="Proteomes" id="UP000267798">
    <property type="component" value="Unassembled WGS sequence"/>
</dbReference>
<evidence type="ECO:0000313" key="3">
    <source>
        <dbReference type="Proteomes" id="UP000267798"/>
    </source>
</evidence>
<evidence type="ECO:0000256" key="1">
    <source>
        <dbReference type="SAM" id="Phobius"/>
    </source>
</evidence>
<accession>A0A3A6PNZ9</accession>
<keyword evidence="1" id="KW-0472">Membrane</keyword>
<dbReference type="OrthoDB" id="2943863at2"/>
<comment type="caution">
    <text evidence="2">The sequence shown here is derived from an EMBL/GenBank/DDBJ whole genome shotgun (WGS) entry which is preliminary data.</text>
</comment>
<proteinExistence type="predicted"/>
<keyword evidence="1" id="KW-1133">Transmembrane helix</keyword>
<dbReference type="RefSeq" id="WP_120113087.1">
    <property type="nucleotide sequence ID" value="NZ_QXQB01000004.1"/>
</dbReference>
<evidence type="ECO:0000313" key="2">
    <source>
        <dbReference type="EMBL" id="RJX38271.1"/>
    </source>
</evidence>
<name>A0A3A6PNZ9_9BACL</name>
<protein>
    <submittedName>
        <fullName evidence="2">Phosphatidylinositol kinase</fullName>
    </submittedName>
</protein>
<reference evidence="2 3" key="1">
    <citation type="submission" date="2018-09" db="EMBL/GenBank/DDBJ databases">
        <title>Paenibacillus aracenensis nov. sp. isolated from a cave in southern Spain.</title>
        <authorList>
            <person name="Jurado V."/>
            <person name="Gutierrez-Patricio S."/>
            <person name="Gonzalez-Pimentel J.L."/>
            <person name="Miller A.Z."/>
            <person name="Laiz L."/>
            <person name="Saiz-Jimenez C."/>
        </authorList>
    </citation>
    <scope>NUCLEOTIDE SEQUENCE [LARGE SCALE GENOMIC DNA]</scope>
    <source>
        <strain evidence="2 3">JCM 19203</strain>
    </source>
</reference>
<keyword evidence="2" id="KW-0418">Kinase</keyword>
<dbReference type="EMBL" id="QXQB01000004">
    <property type="protein sequence ID" value="RJX38271.1"/>
    <property type="molecule type" value="Genomic_DNA"/>
</dbReference>